<gene>
    <name evidence="7" type="ORF">AB5L97_10110</name>
</gene>
<dbReference type="InterPro" id="IPR029000">
    <property type="entry name" value="Cyclophilin-like_dom_sf"/>
</dbReference>
<evidence type="ECO:0000313" key="7">
    <source>
        <dbReference type="EMBL" id="XDP43682.1"/>
    </source>
</evidence>
<dbReference type="InterPro" id="IPR002130">
    <property type="entry name" value="Cyclophilin-type_PPIase_dom"/>
</dbReference>
<dbReference type="Gene3D" id="2.40.100.10">
    <property type="entry name" value="Cyclophilin-like"/>
    <property type="match status" value="1"/>
</dbReference>
<dbReference type="Pfam" id="PF00160">
    <property type="entry name" value="Pro_isomerase"/>
    <property type="match status" value="1"/>
</dbReference>
<dbReference type="PROSITE" id="PS50072">
    <property type="entry name" value="CSA_PPIASE_2"/>
    <property type="match status" value="1"/>
</dbReference>
<feature type="region of interest" description="Disordered" evidence="4">
    <location>
        <begin position="1"/>
        <end position="24"/>
    </location>
</feature>
<dbReference type="EC" id="5.2.1.8" evidence="1"/>
<keyword evidence="3 7" id="KW-0413">Isomerase</keyword>
<sequence>MRLFRHPSDARALEEKSVAKRNTREDRRRVQLMEARAQLRTGKEKRRRRDNTIAAAVGAAALVVAAVLQGTVFASNPTASEYAAAQAGLQTPTASPSATPSNGPDIPKPETAAGKTFTGDLVLNGKPVGVELDGTTAPQAAAVFSSLAQAGTYNSRQCGRLTTGDSFGVLQCGQKADGSSESGYSWGPLENTPADTKYPAGTIAVARTANNAYGNGQEFFIVYKDTTIPADSAGGYTIVGKVTSGLDVVQGIAAQGVKTGNDGAPVTAVTIDSFLVK</sequence>
<feature type="transmembrane region" description="Helical" evidence="5">
    <location>
        <begin position="53"/>
        <end position="74"/>
    </location>
</feature>
<evidence type="ECO:0000259" key="6">
    <source>
        <dbReference type="PROSITE" id="PS50072"/>
    </source>
</evidence>
<dbReference type="RefSeq" id="WP_369044620.1">
    <property type="nucleotide sequence ID" value="NZ_CP163302.1"/>
</dbReference>
<dbReference type="GO" id="GO:0003755">
    <property type="term" value="F:peptidyl-prolyl cis-trans isomerase activity"/>
    <property type="evidence" value="ECO:0007669"/>
    <property type="project" value="UniProtKB-KW"/>
</dbReference>
<evidence type="ECO:0000256" key="3">
    <source>
        <dbReference type="ARBA" id="ARBA00023235"/>
    </source>
</evidence>
<keyword evidence="5" id="KW-0812">Transmembrane</keyword>
<evidence type="ECO:0000256" key="5">
    <source>
        <dbReference type="SAM" id="Phobius"/>
    </source>
</evidence>
<reference evidence="7" key="1">
    <citation type="submission" date="2024-07" db="EMBL/GenBank/DDBJ databases">
        <authorList>
            <person name="fu j."/>
        </authorList>
    </citation>
    <scope>NUCLEOTIDE SEQUENCE</scope>
    <source>
        <strain evidence="7">P10A9</strain>
    </source>
</reference>
<evidence type="ECO:0000256" key="2">
    <source>
        <dbReference type="ARBA" id="ARBA00023110"/>
    </source>
</evidence>
<dbReference type="AlphaFoldDB" id="A0AB39KZJ9"/>
<feature type="compositionally biased region" description="Polar residues" evidence="4">
    <location>
        <begin position="88"/>
        <end position="102"/>
    </location>
</feature>
<accession>A0AB39KZJ9</accession>
<dbReference type="KEGG" id="spue:AB5L97_10110"/>
<keyword evidence="5" id="KW-1133">Transmembrane helix</keyword>
<dbReference type="PANTHER" id="PTHR43246">
    <property type="entry name" value="PEPTIDYL-PROLYL CIS-TRANS ISOMERASE CYP38, CHLOROPLASTIC"/>
    <property type="match status" value="1"/>
</dbReference>
<organism evidence="7">
    <name type="scientific">Sinomonas puerhi</name>
    <dbReference type="NCBI Taxonomy" id="3238584"/>
    <lineage>
        <taxon>Bacteria</taxon>
        <taxon>Bacillati</taxon>
        <taxon>Actinomycetota</taxon>
        <taxon>Actinomycetes</taxon>
        <taxon>Micrococcales</taxon>
        <taxon>Micrococcaceae</taxon>
        <taxon>Sinomonas</taxon>
    </lineage>
</organism>
<evidence type="ECO:0000256" key="1">
    <source>
        <dbReference type="ARBA" id="ARBA00013194"/>
    </source>
</evidence>
<dbReference type="SUPFAM" id="SSF50891">
    <property type="entry name" value="Cyclophilin-like"/>
    <property type="match status" value="1"/>
</dbReference>
<feature type="region of interest" description="Disordered" evidence="4">
    <location>
        <begin position="85"/>
        <end position="114"/>
    </location>
</feature>
<dbReference type="EMBL" id="CP163302">
    <property type="protein sequence ID" value="XDP43682.1"/>
    <property type="molecule type" value="Genomic_DNA"/>
</dbReference>
<evidence type="ECO:0000256" key="4">
    <source>
        <dbReference type="SAM" id="MobiDB-lite"/>
    </source>
</evidence>
<protein>
    <recommendedName>
        <fullName evidence="1">peptidylprolyl isomerase</fullName>
        <ecNumber evidence="1">5.2.1.8</ecNumber>
    </recommendedName>
</protein>
<proteinExistence type="predicted"/>
<keyword evidence="5" id="KW-0472">Membrane</keyword>
<keyword evidence="2" id="KW-0697">Rotamase</keyword>
<dbReference type="InterPro" id="IPR044665">
    <property type="entry name" value="E_coli_cyclophilin_A-like"/>
</dbReference>
<name>A0AB39KZJ9_9MICC</name>
<feature type="domain" description="PPIase cyclophilin-type" evidence="6">
    <location>
        <begin position="128"/>
        <end position="276"/>
    </location>
</feature>